<protein>
    <recommendedName>
        <fullName evidence="3">dipeptidyl-peptidase IV</fullName>
        <ecNumber evidence="3">3.4.14.5</ecNumber>
    </recommendedName>
</protein>
<dbReference type="Gene3D" id="2.140.10.30">
    <property type="entry name" value="Dipeptidylpeptidase IV, N-terminal domain"/>
    <property type="match status" value="1"/>
</dbReference>
<comment type="catalytic activity">
    <reaction evidence="1">
        <text>Release of an N-terminal dipeptide, Xaa-Yaa-|-Zaa-, from a polypeptide, preferentially when Yaa is Pro, provided Zaa is neither Pro nor hydroxyproline.</text>
        <dbReference type="EC" id="3.4.14.5"/>
    </reaction>
</comment>
<feature type="domain" description="Dipeptidylpeptidase IV N-terminal" evidence="9">
    <location>
        <begin position="179"/>
        <end position="563"/>
    </location>
</feature>
<dbReference type="Proteomes" id="UP001347796">
    <property type="component" value="Unassembled WGS sequence"/>
</dbReference>
<dbReference type="FunFam" id="2.140.10.30:FF:000002">
    <property type="entry name" value="Dipeptidyl peptidase 8-like isoform"/>
    <property type="match status" value="1"/>
</dbReference>
<keyword evidence="7" id="KW-0720">Serine protease</keyword>
<dbReference type="EC" id="3.4.14.5" evidence="3"/>
<reference evidence="11 12" key="1">
    <citation type="submission" date="2024-01" db="EMBL/GenBank/DDBJ databases">
        <title>The genome of the rayed Mediterranean limpet Patella caerulea (Linnaeus, 1758).</title>
        <authorList>
            <person name="Anh-Thu Weber A."/>
            <person name="Halstead-Nussloch G."/>
        </authorList>
    </citation>
    <scope>NUCLEOTIDE SEQUENCE [LARGE SCALE GENOMIC DNA]</scope>
    <source>
        <strain evidence="11">AATW-2023a</strain>
        <tissue evidence="11">Whole specimen</tissue>
    </source>
</reference>
<evidence type="ECO:0000256" key="5">
    <source>
        <dbReference type="ARBA" id="ARBA00022670"/>
    </source>
</evidence>
<keyword evidence="6" id="KW-0378">Hydrolase</keyword>
<dbReference type="InterPro" id="IPR029058">
    <property type="entry name" value="AB_hydrolase_fold"/>
</dbReference>
<evidence type="ECO:0000313" key="12">
    <source>
        <dbReference type="Proteomes" id="UP001347796"/>
    </source>
</evidence>
<proteinExistence type="inferred from homology"/>
<feature type="domain" description="Dipeptidyl peptidase 8 /9 ,N-terminal" evidence="10">
    <location>
        <begin position="27"/>
        <end position="135"/>
    </location>
</feature>
<dbReference type="Pfam" id="PF00930">
    <property type="entry name" value="DPPIV_N"/>
    <property type="match status" value="1"/>
</dbReference>
<dbReference type="SUPFAM" id="SSF82171">
    <property type="entry name" value="DPP6 N-terminal domain-like"/>
    <property type="match status" value="1"/>
</dbReference>
<dbReference type="PANTHER" id="PTHR11731:SF193">
    <property type="entry name" value="DIPEPTIDYL PEPTIDASE 9"/>
    <property type="match status" value="1"/>
</dbReference>
<feature type="domain" description="Peptidase S9 prolyl oligopeptidase catalytic" evidence="8">
    <location>
        <begin position="654"/>
        <end position="855"/>
    </location>
</feature>
<dbReference type="Gene3D" id="3.40.50.1820">
    <property type="entry name" value="alpha/beta hydrolase"/>
    <property type="match status" value="1"/>
</dbReference>
<evidence type="ECO:0000256" key="1">
    <source>
        <dbReference type="ARBA" id="ARBA00001257"/>
    </source>
</evidence>
<evidence type="ECO:0000313" key="11">
    <source>
        <dbReference type="EMBL" id="KAK6184810.1"/>
    </source>
</evidence>
<comment type="caution">
    <text evidence="11">The sequence shown here is derived from an EMBL/GenBank/DDBJ whole genome shotgun (WGS) entry which is preliminary data.</text>
</comment>
<evidence type="ECO:0000259" key="10">
    <source>
        <dbReference type="Pfam" id="PF19520"/>
    </source>
</evidence>
<evidence type="ECO:0000256" key="6">
    <source>
        <dbReference type="ARBA" id="ARBA00022801"/>
    </source>
</evidence>
<dbReference type="GO" id="GO:0008239">
    <property type="term" value="F:dipeptidyl-peptidase activity"/>
    <property type="evidence" value="ECO:0007669"/>
    <property type="project" value="UniProtKB-EC"/>
</dbReference>
<dbReference type="FunFam" id="3.40.50.1820:FF:000016">
    <property type="entry name" value="Dipeptidyl peptidase 8-like isoform"/>
    <property type="match status" value="1"/>
</dbReference>
<dbReference type="PANTHER" id="PTHR11731">
    <property type="entry name" value="PROTEASE FAMILY S9B,C DIPEPTIDYL-PEPTIDASE IV-RELATED"/>
    <property type="match status" value="1"/>
</dbReference>
<dbReference type="InterPro" id="IPR045785">
    <property type="entry name" value="Dpp_8/9_N"/>
</dbReference>
<sequence length="855" mass="97117">MASEVTLDATFDGVVGSPSRSNNGGKKTWEELRRCVRESRKILTTLVSTIPSSFTFRNIETSTGHKTRIYFLGVPSKGRENTLLYVDVPSVEETNNPNFTPTVLDWNHLLDAFQSSSGIGQLSREEQLMRERKRLVIYGITSYEVDETVGKFLFPANNNLYVCHDRDPTASCVVPTSINSYCRGARLDPKLCPANTDLVAFIHDNDIWVTHLTSGSEKRLTFAHKGTGQLSTDPLSAGVPSFVIQEEFDRHTGYWWRPSKLPPTSDDISTYQILYEEVDESDVDVLNLFAPSTDDHGIDEYRYPRAGTANAKSSLKIVEFEVDKDGIILDTVIENQLIEPLSIVLPWSEYLVRAGWTPSCNFVHAQLLDRQQQRLSLILIPLQHFTPVLSDAEMSNGTSNLPPIQILYNETSDIWINTHDILHFLPQTDDNSISFIWASEKTSFRHLYLVTSQVLHRLPSTLSDVIMELEENTVSECPQCQILKEVTLTSGSWEVLSLPVWVDSYRKLVYFTGLKDTPLETHLYCVSYESPREPVRITHLGFSHSVAMNIDCTMYISVYSSIQQTPRATVNRIQHTNKDINARCIGVLMEHTVCPEFKAPEIFDFEATSGNKMYGMYYKPHNYEVGKKYPTVLYVYGGPQVQLVTNSFKGVKFLRLHTLASEGYAVIVLDSRGSSHRGIMFESILKHRLGTVEIDEQVEGLLWINSNVDFIDITRVAIHGWSYGGYLSLMGLSQRPEIFKLAIAGAPVVSWSLYDTGYTERYMGLPSTNIQAYKTGCVLDYIESFPDEENRLLIVHGLIDENVHFHHSNYLINTLVRYCKPYRLQVYPNERHGIRSHEASEHYKTMVLSFLQNNL</sequence>
<dbReference type="Pfam" id="PF19520">
    <property type="entry name" value="Dpp_8_9_N"/>
    <property type="match status" value="1"/>
</dbReference>
<evidence type="ECO:0000259" key="9">
    <source>
        <dbReference type="Pfam" id="PF00930"/>
    </source>
</evidence>
<keyword evidence="12" id="KW-1185">Reference proteome</keyword>
<keyword evidence="5" id="KW-0645">Protease</keyword>
<dbReference type="GO" id="GO:0004177">
    <property type="term" value="F:aminopeptidase activity"/>
    <property type="evidence" value="ECO:0007669"/>
    <property type="project" value="UniProtKB-KW"/>
</dbReference>
<dbReference type="GO" id="GO:0006508">
    <property type="term" value="P:proteolysis"/>
    <property type="evidence" value="ECO:0007669"/>
    <property type="project" value="UniProtKB-KW"/>
</dbReference>
<evidence type="ECO:0000256" key="4">
    <source>
        <dbReference type="ARBA" id="ARBA00022438"/>
    </source>
</evidence>
<dbReference type="SUPFAM" id="SSF53474">
    <property type="entry name" value="alpha/beta-Hydrolases"/>
    <property type="match status" value="1"/>
</dbReference>
<evidence type="ECO:0000256" key="3">
    <source>
        <dbReference type="ARBA" id="ARBA00012062"/>
    </source>
</evidence>
<keyword evidence="4" id="KW-0031">Aminopeptidase</keyword>
<dbReference type="InterPro" id="IPR050278">
    <property type="entry name" value="Serine_Prot_S9B/DPPIV"/>
</dbReference>
<dbReference type="Pfam" id="PF00326">
    <property type="entry name" value="Peptidase_S9"/>
    <property type="match status" value="1"/>
</dbReference>
<evidence type="ECO:0000256" key="7">
    <source>
        <dbReference type="ARBA" id="ARBA00022825"/>
    </source>
</evidence>
<evidence type="ECO:0000256" key="2">
    <source>
        <dbReference type="ARBA" id="ARBA00010036"/>
    </source>
</evidence>
<organism evidence="11 12">
    <name type="scientific">Patella caerulea</name>
    <name type="common">Rayed Mediterranean limpet</name>
    <dbReference type="NCBI Taxonomy" id="87958"/>
    <lineage>
        <taxon>Eukaryota</taxon>
        <taxon>Metazoa</taxon>
        <taxon>Spiralia</taxon>
        <taxon>Lophotrochozoa</taxon>
        <taxon>Mollusca</taxon>
        <taxon>Gastropoda</taxon>
        <taxon>Patellogastropoda</taxon>
        <taxon>Patelloidea</taxon>
        <taxon>Patellidae</taxon>
        <taxon>Patella</taxon>
    </lineage>
</organism>
<evidence type="ECO:0000259" key="8">
    <source>
        <dbReference type="Pfam" id="PF00326"/>
    </source>
</evidence>
<name>A0AAN8JXF5_PATCE</name>
<dbReference type="GO" id="GO:0008236">
    <property type="term" value="F:serine-type peptidase activity"/>
    <property type="evidence" value="ECO:0007669"/>
    <property type="project" value="UniProtKB-KW"/>
</dbReference>
<dbReference type="EMBL" id="JAZGQO010000006">
    <property type="protein sequence ID" value="KAK6184810.1"/>
    <property type="molecule type" value="Genomic_DNA"/>
</dbReference>
<gene>
    <name evidence="11" type="ORF">SNE40_007192</name>
</gene>
<dbReference type="InterPro" id="IPR001375">
    <property type="entry name" value="Peptidase_S9_cat"/>
</dbReference>
<accession>A0AAN8JXF5</accession>
<dbReference type="AlphaFoldDB" id="A0AAN8JXF5"/>
<comment type="similarity">
    <text evidence="2">Belongs to the peptidase S9B family. DPPIV subfamily.</text>
</comment>
<dbReference type="InterPro" id="IPR002469">
    <property type="entry name" value="Peptidase_S9B_N"/>
</dbReference>